<evidence type="ECO:0000256" key="2">
    <source>
        <dbReference type="ARBA" id="ARBA00006824"/>
    </source>
</evidence>
<keyword evidence="8" id="KW-1185">Reference proteome</keyword>
<evidence type="ECO:0000313" key="8">
    <source>
        <dbReference type="Proteomes" id="UP000054937"/>
    </source>
</evidence>
<name>A0A0V0QCA3_PSEPJ</name>
<evidence type="ECO:0000256" key="1">
    <source>
        <dbReference type="ARBA" id="ARBA00004141"/>
    </source>
</evidence>
<feature type="transmembrane region" description="Helical" evidence="6">
    <location>
        <begin position="133"/>
        <end position="152"/>
    </location>
</feature>
<dbReference type="GO" id="GO:0016020">
    <property type="term" value="C:membrane"/>
    <property type="evidence" value="ECO:0007669"/>
    <property type="project" value="UniProtKB-SubCell"/>
</dbReference>
<dbReference type="InterPro" id="IPR007248">
    <property type="entry name" value="Mpv17_PMP22"/>
</dbReference>
<comment type="subcellular location">
    <subcellularLocation>
        <location evidence="1">Membrane</location>
        <topology evidence="1">Multi-pass membrane protein</topology>
    </subcellularLocation>
</comment>
<dbReference type="OrthoDB" id="310747at2759"/>
<keyword evidence="4 6" id="KW-1133">Transmembrane helix</keyword>
<dbReference type="InParanoid" id="A0A0V0QCA3"/>
<dbReference type="PANTHER" id="PTHR11266">
    <property type="entry name" value="PEROXISOMAL MEMBRANE PROTEIN 2, PXMP2 MPV17"/>
    <property type="match status" value="1"/>
</dbReference>
<comment type="caution">
    <text evidence="7">The sequence shown here is derived from an EMBL/GenBank/DDBJ whole genome shotgun (WGS) entry which is preliminary data.</text>
</comment>
<keyword evidence="5 6" id="KW-0472">Membrane</keyword>
<dbReference type="AlphaFoldDB" id="A0A0V0QCA3"/>
<protein>
    <recommendedName>
        <fullName evidence="9">Mpv17/PMP22</fullName>
    </recommendedName>
</protein>
<evidence type="ECO:0000256" key="3">
    <source>
        <dbReference type="ARBA" id="ARBA00022692"/>
    </source>
</evidence>
<dbReference type="GO" id="GO:0005737">
    <property type="term" value="C:cytoplasm"/>
    <property type="evidence" value="ECO:0007669"/>
    <property type="project" value="TreeGrafter"/>
</dbReference>
<evidence type="ECO:0000256" key="6">
    <source>
        <dbReference type="RuleBase" id="RU363053"/>
    </source>
</evidence>
<sequence length="220" mass="26120">MKFATQLLQKYNYLCEKKPLITISISSGFILGLGDGLMQILQFYKQKKQSDNQQIQENLNNIENLHLSKSNQIQLNLQRQSFKLDKQRTLNMAIFGWFFLGPLSYFWYCRLLPKMVPVSPNTQISNKQLFQKIFYDETIMSLAYYTTFLYVMTRLERKNHSEGIEKVKKDFFTCYKADLLYWPFIQFVNFRYFPIHLQSVAVNVASTLWGAFLSYVQNKE</sequence>
<gene>
    <name evidence="7" type="ORF">PPERSA_10980</name>
</gene>
<dbReference type="Pfam" id="PF04117">
    <property type="entry name" value="Mpv17_PMP22"/>
    <property type="match status" value="1"/>
</dbReference>
<evidence type="ECO:0000313" key="7">
    <source>
        <dbReference type="EMBL" id="KRW99861.1"/>
    </source>
</evidence>
<dbReference type="EMBL" id="LDAU01000203">
    <property type="protein sequence ID" value="KRW99861.1"/>
    <property type="molecule type" value="Genomic_DNA"/>
</dbReference>
<reference evidence="7 8" key="1">
    <citation type="journal article" date="2015" name="Sci. Rep.">
        <title>Genome of the facultative scuticociliatosis pathogen Pseudocohnilembus persalinus provides insight into its virulence through horizontal gene transfer.</title>
        <authorList>
            <person name="Xiong J."/>
            <person name="Wang G."/>
            <person name="Cheng J."/>
            <person name="Tian M."/>
            <person name="Pan X."/>
            <person name="Warren A."/>
            <person name="Jiang C."/>
            <person name="Yuan D."/>
            <person name="Miao W."/>
        </authorList>
    </citation>
    <scope>NUCLEOTIDE SEQUENCE [LARGE SCALE GENOMIC DNA]</scope>
    <source>
        <strain evidence="7">36N120E</strain>
    </source>
</reference>
<proteinExistence type="inferred from homology"/>
<feature type="transmembrane region" description="Helical" evidence="6">
    <location>
        <begin position="20"/>
        <end position="41"/>
    </location>
</feature>
<dbReference type="Proteomes" id="UP000054937">
    <property type="component" value="Unassembled WGS sequence"/>
</dbReference>
<evidence type="ECO:0000256" key="5">
    <source>
        <dbReference type="ARBA" id="ARBA00023136"/>
    </source>
</evidence>
<evidence type="ECO:0008006" key="9">
    <source>
        <dbReference type="Google" id="ProtNLM"/>
    </source>
</evidence>
<feature type="transmembrane region" description="Helical" evidence="6">
    <location>
        <begin position="89"/>
        <end position="108"/>
    </location>
</feature>
<keyword evidence="3 6" id="KW-0812">Transmembrane</keyword>
<dbReference type="OMA" id="NEKGGQC"/>
<evidence type="ECO:0000256" key="4">
    <source>
        <dbReference type="ARBA" id="ARBA00022989"/>
    </source>
</evidence>
<comment type="similarity">
    <text evidence="2 6">Belongs to the peroxisomal membrane protein PXMP2/4 family.</text>
</comment>
<accession>A0A0V0QCA3</accession>
<organism evidence="7 8">
    <name type="scientific">Pseudocohnilembus persalinus</name>
    <name type="common">Ciliate</name>
    <dbReference type="NCBI Taxonomy" id="266149"/>
    <lineage>
        <taxon>Eukaryota</taxon>
        <taxon>Sar</taxon>
        <taxon>Alveolata</taxon>
        <taxon>Ciliophora</taxon>
        <taxon>Intramacronucleata</taxon>
        <taxon>Oligohymenophorea</taxon>
        <taxon>Scuticociliatia</taxon>
        <taxon>Philasterida</taxon>
        <taxon>Pseudocohnilembidae</taxon>
        <taxon>Pseudocohnilembus</taxon>
    </lineage>
</organism>